<dbReference type="Proteomes" id="UP000254512">
    <property type="component" value="Unassembled WGS sequence"/>
</dbReference>
<gene>
    <name evidence="1" type="ORF">NCTC11645_01460</name>
</gene>
<name>A0A377HLG0_GRIHO</name>
<evidence type="ECO:0000313" key="1">
    <source>
        <dbReference type="EMBL" id="STO57080.1"/>
    </source>
</evidence>
<organism evidence="1 2">
    <name type="scientific">Grimontia hollisae</name>
    <name type="common">Vibrio hollisae</name>
    <dbReference type="NCBI Taxonomy" id="673"/>
    <lineage>
        <taxon>Bacteria</taxon>
        <taxon>Pseudomonadati</taxon>
        <taxon>Pseudomonadota</taxon>
        <taxon>Gammaproteobacteria</taxon>
        <taxon>Vibrionales</taxon>
        <taxon>Vibrionaceae</taxon>
        <taxon>Grimontia</taxon>
    </lineage>
</organism>
<reference evidence="1 2" key="1">
    <citation type="submission" date="2018-06" db="EMBL/GenBank/DDBJ databases">
        <authorList>
            <consortium name="Pathogen Informatics"/>
            <person name="Doyle S."/>
        </authorList>
    </citation>
    <scope>NUCLEOTIDE SEQUENCE [LARGE SCALE GENOMIC DNA]</scope>
    <source>
        <strain evidence="1 2">NCTC11645</strain>
    </source>
</reference>
<evidence type="ECO:0000313" key="2">
    <source>
        <dbReference type="Proteomes" id="UP000254512"/>
    </source>
</evidence>
<proteinExistence type="predicted"/>
<sequence>MSRDGLIMRRQNCLGYWTNHSFTGEMLHIDLIEKAVTYLNQSALYGFLYGDEGVKYRIKATMLTRFGKYNDKKIGPEPDHRCFGVCVPQKFLAA</sequence>
<protein>
    <submittedName>
        <fullName evidence="1">Uncharacterized protein</fullName>
    </submittedName>
</protein>
<dbReference type="EMBL" id="UGHD01000002">
    <property type="protein sequence ID" value="STO57080.1"/>
    <property type="molecule type" value="Genomic_DNA"/>
</dbReference>
<accession>A0A377HLG0</accession>
<dbReference type="AlphaFoldDB" id="A0A377HLG0"/>